<proteinExistence type="predicted"/>
<dbReference type="SUPFAM" id="SSF48498">
    <property type="entry name" value="Tetracyclin repressor-like, C-terminal domain"/>
    <property type="match status" value="1"/>
</dbReference>
<dbReference type="InterPro" id="IPR036271">
    <property type="entry name" value="Tet_transcr_reg_TetR-rel_C_sf"/>
</dbReference>
<evidence type="ECO:0000256" key="2">
    <source>
        <dbReference type="ARBA" id="ARBA00023125"/>
    </source>
</evidence>
<dbReference type="AlphaFoldDB" id="A0A6P1VMK8"/>
<dbReference type="PANTHER" id="PTHR47506">
    <property type="entry name" value="TRANSCRIPTIONAL REGULATORY PROTEIN"/>
    <property type="match status" value="1"/>
</dbReference>
<evidence type="ECO:0000313" key="6">
    <source>
        <dbReference type="EMBL" id="QHV93688.1"/>
    </source>
</evidence>
<dbReference type="Proteomes" id="UP000464577">
    <property type="component" value="Chromosome"/>
</dbReference>
<dbReference type="Pfam" id="PF00440">
    <property type="entry name" value="TetR_N"/>
    <property type="match status" value="1"/>
</dbReference>
<dbReference type="PANTHER" id="PTHR47506:SF1">
    <property type="entry name" value="HTH-TYPE TRANSCRIPTIONAL REGULATOR YJDC"/>
    <property type="match status" value="1"/>
</dbReference>
<dbReference type="EMBL" id="CP045997">
    <property type="protein sequence ID" value="QHV93688.1"/>
    <property type="molecule type" value="Genomic_DNA"/>
</dbReference>
<dbReference type="SUPFAM" id="SSF46689">
    <property type="entry name" value="Homeodomain-like"/>
    <property type="match status" value="1"/>
</dbReference>
<dbReference type="Gene3D" id="1.10.357.10">
    <property type="entry name" value="Tetracycline Repressor, domain 2"/>
    <property type="match status" value="1"/>
</dbReference>
<sequence>MSTKFNRQTCLLKKLNYICTMKESVVKDRIIDVASRLFYEQGYNLTGINQIIDEAEIARASLYNHFDSKTELLLAYLEKAERIWFSQLDAFLEPIADPKEKLLGLFDHRIGRQQKSGFGGCQFIKISAEVSRSETSVLEVVKDQKERLKSLISHLVKQVNHAQLLTDEQLTDMIFLLLEGGATNGAITKNSSGLVSGRVIVEKFL</sequence>
<dbReference type="InterPro" id="IPR001647">
    <property type="entry name" value="HTH_TetR"/>
</dbReference>
<dbReference type="InterPro" id="IPR009057">
    <property type="entry name" value="Homeodomain-like_sf"/>
</dbReference>
<evidence type="ECO:0000259" key="5">
    <source>
        <dbReference type="PROSITE" id="PS50977"/>
    </source>
</evidence>
<dbReference type="PROSITE" id="PS50977">
    <property type="entry name" value="HTH_TETR_2"/>
    <property type="match status" value="1"/>
</dbReference>
<evidence type="ECO:0000256" key="3">
    <source>
        <dbReference type="ARBA" id="ARBA00023163"/>
    </source>
</evidence>
<organism evidence="6 7">
    <name type="scientific">Spirosoma endbachense</name>
    <dbReference type="NCBI Taxonomy" id="2666025"/>
    <lineage>
        <taxon>Bacteria</taxon>
        <taxon>Pseudomonadati</taxon>
        <taxon>Bacteroidota</taxon>
        <taxon>Cytophagia</taxon>
        <taxon>Cytophagales</taxon>
        <taxon>Cytophagaceae</taxon>
        <taxon>Spirosoma</taxon>
    </lineage>
</organism>
<feature type="domain" description="HTH tetR-type" evidence="5">
    <location>
        <begin position="24"/>
        <end position="84"/>
    </location>
</feature>
<keyword evidence="3" id="KW-0804">Transcription</keyword>
<protein>
    <submittedName>
        <fullName evidence="6">TetR family transcriptional regulator</fullName>
    </submittedName>
</protein>
<dbReference type="KEGG" id="senf:GJR95_00950"/>
<evidence type="ECO:0000256" key="1">
    <source>
        <dbReference type="ARBA" id="ARBA00023015"/>
    </source>
</evidence>
<feature type="DNA-binding region" description="H-T-H motif" evidence="4">
    <location>
        <begin position="47"/>
        <end position="66"/>
    </location>
</feature>
<name>A0A6P1VMK8_9BACT</name>
<reference evidence="6 7" key="1">
    <citation type="submission" date="2019-11" db="EMBL/GenBank/DDBJ databases">
        <title>Spirosoma endbachense sp. nov., isolated from a natural salt meadow.</title>
        <authorList>
            <person name="Rojas J."/>
            <person name="Ambika Manirajan B."/>
            <person name="Ratering S."/>
            <person name="Suarez C."/>
            <person name="Geissler-Plaum R."/>
            <person name="Schnell S."/>
        </authorList>
    </citation>
    <scope>NUCLEOTIDE SEQUENCE [LARGE SCALE GENOMIC DNA]</scope>
    <source>
        <strain evidence="6 7">I-24</strain>
    </source>
</reference>
<gene>
    <name evidence="6" type="ORF">GJR95_00950</name>
</gene>
<dbReference type="GO" id="GO:0003677">
    <property type="term" value="F:DNA binding"/>
    <property type="evidence" value="ECO:0007669"/>
    <property type="project" value="UniProtKB-UniRule"/>
</dbReference>
<keyword evidence="2 4" id="KW-0238">DNA-binding</keyword>
<accession>A0A6P1VMK8</accession>
<dbReference type="PRINTS" id="PR00455">
    <property type="entry name" value="HTHTETR"/>
</dbReference>
<keyword evidence="1" id="KW-0805">Transcription regulation</keyword>
<keyword evidence="7" id="KW-1185">Reference proteome</keyword>
<evidence type="ECO:0000256" key="4">
    <source>
        <dbReference type="PROSITE-ProRule" id="PRU00335"/>
    </source>
</evidence>
<evidence type="ECO:0000313" key="7">
    <source>
        <dbReference type="Proteomes" id="UP000464577"/>
    </source>
</evidence>